<organism evidence="1 2">
    <name type="scientific">Kipferlia bialata</name>
    <dbReference type="NCBI Taxonomy" id="797122"/>
    <lineage>
        <taxon>Eukaryota</taxon>
        <taxon>Metamonada</taxon>
        <taxon>Carpediemonas-like organisms</taxon>
        <taxon>Kipferlia</taxon>
    </lineage>
</organism>
<protein>
    <submittedName>
        <fullName evidence="1">Uncharacterized protein</fullName>
    </submittedName>
</protein>
<evidence type="ECO:0000313" key="1">
    <source>
        <dbReference type="EMBL" id="GIQ92908.1"/>
    </source>
</evidence>
<feature type="non-terminal residue" evidence="1">
    <location>
        <position position="1"/>
    </location>
</feature>
<evidence type="ECO:0000313" key="2">
    <source>
        <dbReference type="Proteomes" id="UP000265618"/>
    </source>
</evidence>
<keyword evidence="2" id="KW-1185">Reference proteome</keyword>
<name>A0A9K3GRS4_9EUKA</name>
<comment type="caution">
    <text evidence="1">The sequence shown here is derived from an EMBL/GenBank/DDBJ whole genome shotgun (WGS) entry which is preliminary data.</text>
</comment>
<proteinExistence type="predicted"/>
<dbReference type="EMBL" id="BDIP01010896">
    <property type="protein sequence ID" value="GIQ92908.1"/>
    <property type="molecule type" value="Genomic_DNA"/>
</dbReference>
<accession>A0A9K3GRS4</accession>
<dbReference type="Proteomes" id="UP000265618">
    <property type="component" value="Unassembled WGS sequence"/>
</dbReference>
<feature type="non-terminal residue" evidence="1">
    <location>
        <position position="39"/>
    </location>
</feature>
<sequence>SYRWYLHPDTLSTNFHVECEGLIGDYDTLSMSIGVCDGE</sequence>
<dbReference type="AlphaFoldDB" id="A0A9K3GRS4"/>
<reference evidence="1 2" key="1">
    <citation type="journal article" date="2018" name="PLoS ONE">
        <title>The draft genome of Kipferlia bialata reveals reductive genome evolution in fornicate parasites.</title>
        <authorList>
            <person name="Tanifuji G."/>
            <person name="Takabayashi S."/>
            <person name="Kume K."/>
            <person name="Takagi M."/>
            <person name="Nakayama T."/>
            <person name="Kamikawa R."/>
            <person name="Inagaki Y."/>
            <person name="Hashimoto T."/>
        </authorList>
    </citation>
    <scope>NUCLEOTIDE SEQUENCE [LARGE SCALE GENOMIC DNA]</scope>
    <source>
        <strain evidence="1">NY0173</strain>
    </source>
</reference>
<gene>
    <name evidence="1" type="ORF">KIPB_016973</name>
</gene>